<dbReference type="EMBL" id="KQ030514">
    <property type="protein sequence ID" value="KJZ75856.1"/>
    <property type="molecule type" value="Genomic_DNA"/>
</dbReference>
<dbReference type="AlphaFoldDB" id="A0A0F7ZL09"/>
<name>A0A0F7ZL09_9HYPO</name>
<dbReference type="Proteomes" id="UP000054481">
    <property type="component" value="Unassembled WGS sequence"/>
</dbReference>
<organism evidence="1 2">
    <name type="scientific">Hirsutella minnesotensis 3608</name>
    <dbReference type="NCBI Taxonomy" id="1043627"/>
    <lineage>
        <taxon>Eukaryota</taxon>
        <taxon>Fungi</taxon>
        <taxon>Dikarya</taxon>
        <taxon>Ascomycota</taxon>
        <taxon>Pezizomycotina</taxon>
        <taxon>Sordariomycetes</taxon>
        <taxon>Hypocreomycetidae</taxon>
        <taxon>Hypocreales</taxon>
        <taxon>Ophiocordycipitaceae</taxon>
        <taxon>Hirsutella</taxon>
    </lineage>
</organism>
<accession>A0A0F7ZL09</accession>
<proteinExistence type="predicted"/>
<evidence type="ECO:0000313" key="1">
    <source>
        <dbReference type="EMBL" id="KJZ75856.1"/>
    </source>
</evidence>
<keyword evidence="2" id="KW-1185">Reference proteome</keyword>
<gene>
    <name evidence="1" type="ORF">HIM_04680</name>
</gene>
<reference evidence="1 2" key="1">
    <citation type="journal article" date="2014" name="Genome Biol. Evol.">
        <title>Comparative genomics and transcriptomics analyses reveal divergent lifestyle features of nematode endoparasitic fungus Hirsutella minnesotensis.</title>
        <authorList>
            <person name="Lai Y."/>
            <person name="Liu K."/>
            <person name="Zhang X."/>
            <person name="Zhang X."/>
            <person name="Li K."/>
            <person name="Wang N."/>
            <person name="Shu C."/>
            <person name="Wu Y."/>
            <person name="Wang C."/>
            <person name="Bushley K.E."/>
            <person name="Xiang M."/>
            <person name="Liu X."/>
        </authorList>
    </citation>
    <scope>NUCLEOTIDE SEQUENCE [LARGE SCALE GENOMIC DNA]</scope>
    <source>
        <strain evidence="1 2">3608</strain>
    </source>
</reference>
<evidence type="ECO:0000313" key="2">
    <source>
        <dbReference type="Proteomes" id="UP000054481"/>
    </source>
</evidence>
<protein>
    <submittedName>
        <fullName evidence="1">Uncharacterized protein</fullName>
    </submittedName>
</protein>
<sequence>MVFVYQKRELTPRRPRWQASEAGHFVREINDYSSRIEKWIASCRSGTDADRALLLSVKIRSAGAEISDSVAKLADALDGHANLDIRLFETVWGANQRALVQSVEGDWLDRIVRLKGCRMEIASDKVRLERDPQDRAAADNINQKGRRASVITSHAGDKAGAAQVEKIARVLRELQGADSADLVSNHRFIWLRSRETAWKLWKAASKARKALRVANKGTRAIEKVDETASLLRSTLERFELKPKPQKARERTKS</sequence>